<dbReference type="Pfam" id="PF19629">
    <property type="entry name" value="DUF6133"/>
    <property type="match status" value="1"/>
</dbReference>
<evidence type="ECO:0000256" key="1">
    <source>
        <dbReference type="SAM" id="Phobius"/>
    </source>
</evidence>
<protein>
    <submittedName>
        <fullName evidence="2">DUF6133 family protein</fullName>
    </submittedName>
</protein>
<keyword evidence="1" id="KW-1133">Transmembrane helix</keyword>
<reference evidence="2 3" key="1">
    <citation type="submission" date="2023-10" db="EMBL/GenBank/DDBJ databases">
        <title>A novel Glycoside Hydrolase 43-Like Enzyme from Clostrdium boliviensis is an Endo-xylanase, and a Candidate for Xylooligosaccharides Production from Different Xylan Substrates.</title>
        <authorList>
            <person name="Alvarez M.T."/>
            <person name="Rocabado-Villegas L.R."/>
            <person name="Salas-Veizaga D.M."/>
            <person name="Linares-Pasten J.A."/>
            <person name="Gudmundsdottir E.E."/>
            <person name="Hreggvidsson G.O."/>
            <person name="Adlercreutz P."/>
            <person name="Nordberg Karlsson E."/>
        </authorList>
    </citation>
    <scope>NUCLEOTIDE SEQUENCE [LARGE SCALE GENOMIC DNA]</scope>
    <source>
        <strain evidence="2 3">E-1</strain>
    </source>
</reference>
<dbReference type="InterPro" id="IPR045765">
    <property type="entry name" value="DUF6133"/>
</dbReference>
<dbReference type="EMBL" id="JAWONS010000124">
    <property type="protein sequence ID" value="MDW2797628.1"/>
    <property type="molecule type" value="Genomic_DNA"/>
</dbReference>
<sequence>MRNPLNKVRYKMSSISITIERKLVSLFDKTKDTLTVSNAWKLLNSQRGEGFVDTAIKILISVVIGALVLSGLYALFGETVLPTLKERIVDMFNYGG</sequence>
<proteinExistence type="predicted"/>
<keyword evidence="1" id="KW-0812">Transmembrane</keyword>
<keyword evidence="3" id="KW-1185">Reference proteome</keyword>
<organism evidence="2 3">
    <name type="scientific">Clostridium boliviensis</name>
    <dbReference type="NCBI Taxonomy" id="318465"/>
    <lineage>
        <taxon>Bacteria</taxon>
        <taxon>Bacillati</taxon>
        <taxon>Bacillota</taxon>
        <taxon>Clostridia</taxon>
        <taxon>Eubacteriales</taxon>
        <taxon>Clostridiaceae</taxon>
        <taxon>Clostridium</taxon>
    </lineage>
</organism>
<evidence type="ECO:0000313" key="3">
    <source>
        <dbReference type="Proteomes" id="UP001276854"/>
    </source>
</evidence>
<feature type="transmembrane region" description="Helical" evidence="1">
    <location>
        <begin position="55"/>
        <end position="76"/>
    </location>
</feature>
<keyword evidence="1" id="KW-0472">Membrane</keyword>
<comment type="caution">
    <text evidence="2">The sequence shown here is derived from an EMBL/GenBank/DDBJ whole genome shotgun (WGS) entry which is preliminary data.</text>
</comment>
<gene>
    <name evidence="2" type="ORF">RZO55_08570</name>
</gene>
<dbReference type="Proteomes" id="UP001276854">
    <property type="component" value="Unassembled WGS sequence"/>
</dbReference>
<evidence type="ECO:0000313" key="2">
    <source>
        <dbReference type="EMBL" id="MDW2797628.1"/>
    </source>
</evidence>
<name>A0ABU4GJ29_9CLOT</name>
<dbReference type="RefSeq" id="WP_318063877.1">
    <property type="nucleotide sequence ID" value="NZ_JAWONS010000124.1"/>
</dbReference>
<accession>A0ABU4GJ29</accession>